<proteinExistence type="inferred from homology"/>
<dbReference type="NCBIfam" id="NF010731">
    <property type="entry name" value="PRK14133.1"/>
    <property type="match status" value="1"/>
</dbReference>
<dbReference type="SUPFAM" id="SSF100879">
    <property type="entry name" value="Lesion bypass DNA polymerase (Y-family), little finger domain"/>
    <property type="match status" value="1"/>
</dbReference>
<keyword evidence="2 14" id="KW-0515">Mutator protein</keyword>
<evidence type="ECO:0000256" key="14">
    <source>
        <dbReference type="HAMAP-Rule" id="MF_01113"/>
    </source>
</evidence>
<dbReference type="InterPro" id="IPR036775">
    <property type="entry name" value="DNA_pol_Y-fam_lit_finger_sf"/>
</dbReference>
<feature type="binding site" evidence="14">
    <location>
        <position position="21"/>
    </location>
    <ligand>
        <name>Mg(2+)</name>
        <dbReference type="ChEBI" id="CHEBI:18420"/>
    </ligand>
</feature>
<dbReference type="InterPro" id="IPR024728">
    <property type="entry name" value="PolY_HhH_motif"/>
</dbReference>
<keyword evidence="3 14" id="KW-0963">Cytoplasm</keyword>
<dbReference type="EC" id="2.7.7.7" evidence="14"/>
<keyword evidence="8 14" id="KW-0227">DNA damage</keyword>
<dbReference type="HAMAP" id="MF_01113">
    <property type="entry name" value="DNApol_IV"/>
    <property type="match status" value="1"/>
</dbReference>
<dbReference type="Gene3D" id="3.30.70.270">
    <property type="match status" value="1"/>
</dbReference>
<dbReference type="GO" id="GO:0003887">
    <property type="term" value="F:DNA-directed DNA polymerase activity"/>
    <property type="evidence" value="ECO:0007669"/>
    <property type="project" value="UniProtKB-UniRule"/>
</dbReference>
<dbReference type="PANTHER" id="PTHR11076:SF33">
    <property type="entry name" value="DNA POLYMERASE KAPPA"/>
    <property type="match status" value="1"/>
</dbReference>
<reference evidence="15 16" key="1">
    <citation type="journal article" date="2010" name="Int. J. Syst. Evol. Microbiol.">
        <title>Vagococcus penaei sp. nov., isolated from spoilage microbiota of cooked shrimp (Penaeus vannamei).</title>
        <authorList>
            <person name="Jaffres E."/>
            <person name="Prevost H."/>
            <person name="Rossero A."/>
            <person name="Joffraud J.J."/>
            <person name="Dousset X."/>
        </authorList>
    </citation>
    <scope>NUCLEOTIDE SEQUENCE [LARGE SCALE GENOMIC DNA]</scope>
    <source>
        <strain evidence="15 16">CD276</strain>
    </source>
</reference>
<dbReference type="GO" id="GO:0009432">
    <property type="term" value="P:SOS response"/>
    <property type="evidence" value="ECO:0007669"/>
    <property type="project" value="TreeGrafter"/>
</dbReference>
<keyword evidence="9 14" id="KW-0460">Magnesium</keyword>
<dbReference type="CDD" id="cd03586">
    <property type="entry name" value="PolY_Pol_IV_kappa"/>
    <property type="match status" value="1"/>
</dbReference>
<comment type="similarity">
    <text evidence="1 14">Belongs to the DNA polymerase type-Y family.</text>
</comment>
<dbReference type="InterPro" id="IPR017961">
    <property type="entry name" value="DNA_pol_Y-fam_little_finger"/>
</dbReference>
<evidence type="ECO:0000256" key="9">
    <source>
        <dbReference type="ARBA" id="ARBA00022842"/>
    </source>
</evidence>
<dbReference type="RefSeq" id="WP_077276516.1">
    <property type="nucleotide sequence ID" value="NZ_CP019609.1"/>
</dbReference>
<dbReference type="GO" id="GO:0042276">
    <property type="term" value="P:error-prone translesion synthesis"/>
    <property type="evidence" value="ECO:0007669"/>
    <property type="project" value="TreeGrafter"/>
</dbReference>
<dbReference type="Pfam" id="PF00817">
    <property type="entry name" value="IMS"/>
    <property type="match status" value="1"/>
</dbReference>
<keyword evidence="12 14" id="KW-0234">DNA repair</keyword>
<evidence type="ECO:0000256" key="11">
    <source>
        <dbReference type="ARBA" id="ARBA00023125"/>
    </source>
</evidence>
<dbReference type="GO" id="GO:0003684">
    <property type="term" value="F:damaged DNA binding"/>
    <property type="evidence" value="ECO:0007669"/>
    <property type="project" value="InterPro"/>
</dbReference>
<dbReference type="Pfam" id="PF11799">
    <property type="entry name" value="IMS_C"/>
    <property type="match status" value="1"/>
</dbReference>
<evidence type="ECO:0000256" key="8">
    <source>
        <dbReference type="ARBA" id="ARBA00022763"/>
    </source>
</evidence>
<keyword evidence="5 14" id="KW-0548">Nucleotidyltransferase</keyword>
<keyword evidence="4 14" id="KW-0808">Transferase</keyword>
<dbReference type="InterPro" id="IPR043128">
    <property type="entry name" value="Rev_trsase/Diguanyl_cyclase"/>
</dbReference>
<dbReference type="InterPro" id="IPR043502">
    <property type="entry name" value="DNA/RNA_pol_sf"/>
</dbReference>
<dbReference type="GO" id="GO:0000287">
    <property type="term" value="F:magnesium ion binding"/>
    <property type="evidence" value="ECO:0007669"/>
    <property type="project" value="UniProtKB-UniRule"/>
</dbReference>
<keyword evidence="7 14" id="KW-0479">Metal-binding</keyword>
<sequence length="380" mass="43487">MSSDLVFPLHKDISRKIIHVDMDAFFASVEERDHPELKGKPLVIARHPNETGGRGVVTTANYEARKFGIHSAMSAHEAYERCPTANFVPGNLAHYAEVSKQIHEIFHRYTDIVEPLSLDEAYLDVTINKINAKSAIRMARMIQLDIWHELQLTCSAGVSYNKFLAKLASDYEKPHGLTVILPEDAEKFLKKLPIEDFHGVGKKTVPKMQEMGIYTGEDLYNQSEMTLIRAFGKMGYSLYRKVRGIHDSPVQPERDRKSVGRENTYRQVLISEDEVISQLRLLAQAVDYALAKNNLHGTTVVLKVRNKNFETFTRRITLPDYVSKKEDLYFYAKQLWEEFDDSVIQGIRLLGITVTNLASIEFELIKLPLWQKEKPEDTTS</sequence>
<dbReference type="InterPro" id="IPR022880">
    <property type="entry name" value="DNApol_IV"/>
</dbReference>
<dbReference type="GO" id="GO:0006261">
    <property type="term" value="P:DNA-templated DNA replication"/>
    <property type="evidence" value="ECO:0007669"/>
    <property type="project" value="UniProtKB-UniRule"/>
</dbReference>
<dbReference type="Gene3D" id="1.10.150.20">
    <property type="entry name" value="5' to 3' exonuclease, C-terminal subdomain"/>
    <property type="match status" value="1"/>
</dbReference>
<dbReference type="KEGG" id="vpi:BW732_09485"/>
<comment type="subunit">
    <text evidence="14">Monomer.</text>
</comment>
<dbReference type="OrthoDB" id="9808813at2"/>
<dbReference type="Gene3D" id="3.40.1170.60">
    <property type="match status" value="1"/>
</dbReference>
<evidence type="ECO:0000256" key="6">
    <source>
        <dbReference type="ARBA" id="ARBA00022705"/>
    </source>
</evidence>
<dbReference type="STRING" id="633807.BW732_09485"/>
<name>A0A1Q2D7N0_9ENTE</name>
<comment type="cofactor">
    <cofactor evidence="14">
        <name>Mg(2+)</name>
        <dbReference type="ChEBI" id="CHEBI:18420"/>
    </cofactor>
    <text evidence="14">Binds 2 magnesium ions per subunit.</text>
</comment>
<evidence type="ECO:0000256" key="2">
    <source>
        <dbReference type="ARBA" id="ARBA00022457"/>
    </source>
</evidence>
<dbReference type="FunFam" id="1.10.150.20:FF:000019">
    <property type="entry name" value="DNA polymerase IV"/>
    <property type="match status" value="1"/>
</dbReference>
<dbReference type="EMBL" id="CP019609">
    <property type="protein sequence ID" value="AQP54436.1"/>
    <property type="molecule type" value="Genomic_DNA"/>
</dbReference>
<keyword evidence="16" id="KW-1185">Reference proteome</keyword>
<dbReference type="SUPFAM" id="SSF56672">
    <property type="entry name" value="DNA/RNA polymerases"/>
    <property type="match status" value="1"/>
</dbReference>
<dbReference type="PROSITE" id="PS50173">
    <property type="entry name" value="UMUC"/>
    <property type="match status" value="1"/>
</dbReference>
<keyword evidence="6 14" id="KW-0235">DNA replication</keyword>
<dbReference type="InterPro" id="IPR050116">
    <property type="entry name" value="DNA_polymerase-Y"/>
</dbReference>
<keyword evidence="10 14" id="KW-0239">DNA-directed DNA polymerase</keyword>
<feature type="active site" evidence="14">
    <location>
        <position position="120"/>
    </location>
</feature>
<dbReference type="AlphaFoldDB" id="A0A1Q2D7N0"/>
<evidence type="ECO:0000256" key="10">
    <source>
        <dbReference type="ARBA" id="ARBA00022932"/>
    </source>
</evidence>
<protein>
    <recommendedName>
        <fullName evidence="14">DNA polymerase IV</fullName>
        <shortName evidence="14">Pol IV</shortName>
        <ecNumber evidence="14">2.7.7.7</ecNumber>
    </recommendedName>
</protein>
<evidence type="ECO:0000256" key="13">
    <source>
        <dbReference type="ARBA" id="ARBA00049244"/>
    </source>
</evidence>
<evidence type="ECO:0000256" key="12">
    <source>
        <dbReference type="ARBA" id="ARBA00023204"/>
    </source>
</evidence>
<evidence type="ECO:0000256" key="5">
    <source>
        <dbReference type="ARBA" id="ARBA00022695"/>
    </source>
</evidence>
<dbReference type="FunFam" id="3.30.1490.100:FF:000004">
    <property type="entry name" value="DNA polymerase IV"/>
    <property type="match status" value="1"/>
</dbReference>
<evidence type="ECO:0000256" key="4">
    <source>
        <dbReference type="ARBA" id="ARBA00022679"/>
    </source>
</evidence>
<dbReference type="Proteomes" id="UP000188246">
    <property type="component" value="Chromosome"/>
</dbReference>
<dbReference type="Pfam" id="PF11798">
    <property type="entry name" value="IMS_HHH"/>
    <property type="match status" value="1"/>
</dbReference>
<evidence type="ECO:0000313" key="16">
    <source>
        <dbReference type="Proteomes" id="UP000188246"/>
    </source>
</evidence>
<dbReference type="GO" id="GO:0006281">
    <property type="term" value="P:DNA repair"/>
    <property type="evidence" value="ECO:0007669"/>
    <property type="project" value="UniProtKB-UniRule"/>
</dbReference>
<gene>
    <name evidence="14" type="primary">dinB</name>
    <name evidence="15" type="ORF">BW732_09485</name>
</gene>
<evidence type="ECO:0000313" key="15">
    <source>
        <dbReference type="EMBL" id="AQP54436.1"/>
    </source>
</evidence>
<comment type="catalytic activity">
    <reaction evidence="13 14">
        <text>DNA(n) + a 2'-deoxyribonucleoside 5'-triphosphate = DNA(n+1) + diphosphate</text>
        <dbReference type="Rhea" id="RHEA:22508"/>
        <dbReference type="Rhea" id="RHEA-COMP:17339"/>
        <dbReference type="Rhea" id="RHEA-COMP:17340"/>
        <dbReference type="ChEBI" id="CHEBI:33019"/>
        <dbReference type="ChEBI" id="CHEBI:61560"/>
        <dbReference type="ChEBI" id="CHEBI:173112"/>
        <dbReference type="EC" id="2.7.7.7"/>
    </reaction>
</comment>
<dbReference type="GO" id="GO:0005829">
    <property type="term" value="C:cytosol"/>
    <property type="evidence" value="ECO:0007669"/>
    <property type="project" value="TreeGrafter"/>
</dbReference>
<dbReference type="Gene3D" id="3.30.1490.100">
    <property type="entry name" value="DNA polymerase, Y-family, little finger domain"/>
    <property type="match status" value="1"/>
</dbReference>
<feature type="binding site" evidence="14">
    <location>
        <position position="119"/>
    </location>
    <ligand>
        <name>Mg(2+)</name>
        <dbReference type="ChEBI" id="CHEBI:18420"/>
    </ligand>
</feature>
<evidence type="ECO:0000256" key="3">
    <source>
        <dbReference type="ARBA" id="ARBA00022490"/>
    </source>
</evidence>
<dbReference type="NCBIfam" id="NF002677">
    <property type="entry name" value="PRK02406.1"/>
    <property type="match status" value="1"/>
</dbReference>
<comment type="function">
    <text evidence="14">Poorly processive, error-prone DNA polymerase involved in untargeted mutagenesis. Copies undamaged DNA at stalled replication forks, which arise in vivo from mismatched or misaligned primer ends. These misaligned primers can be extended by PolIV. Exhibits no 3'-5' exonuclease (proofreading) activity. May be involved in translesional synthesis, in conjunction with the beta clamp from PolIII.</text>
</comment>
<accession>A0A1Q2D7N0</accession>
<organism evidence="15 16">
    <name type="scientific">Vagococcus penaei</name>
    <dbReference type="NCBI Taxonomy" id="633807"/>
    <lineage>
        <taxon>Bacteria</taxon>
        <taxon>Bacillati</taxon>
        <taxon>Bacillota</taxon>
        <taxon>Bacilli</taxon>
        <taxon>Lactobacillales</taxon>
        <taxon>Enterococcaceae</taxon>
        <taxon>Vagococcus</taxon>
    </lineage>
</organism>
<dbReference type="InterPro" id="IPR001126">
    <property type="entry name" value="UmuC"/>
</dbReference>
<dbReference type="PANTHER" id="PTHR11076">
    <property type="entry name" value="DNA REPAIR POLYMERASE UMUC / TRANSFERASE FAMILY MEMBER"/>
    <property type="match status" value="1"/>
</dbReference>
<evidence type="ECO:0000256" key="7">
    <source>
        <dbReference type="ARBA" id="ARBA00022723"/>
    </source>
</evidence>
<keyword evidence="11 14" id="KW-0238">DNA-binding</keyword>
<feature type="site" description="Substrate discrimination" evidence="14">
    <location>
        <position position="26"/>
    </location>
</feature>
<evidence type="ECO:0000256" key="1">
    <source>
        <dbReference type="ARBA" id="ARBA00010945"/>
    </source>
</evidence>
<comment type="subcellular location">
    <subcellularLocation>
        <location evidence="14">Cytoplasm</location>
    </subcellularLocation>
</comment>